<keyword evidence="1" id="KW-0863">Zinc-finger</keyword>
<dbReference type="PROSITE" id="PS00028">
    <property type="entry name" value="ZINC_FINGER_C2H2_1"/>
    <property type="match status" value="2"/>
</dbReference>
<gene>
    <name evidence="4" type="primary">CTCFL_5</name>
    <name evidence="4" type="ORF">CM83_72857</name>
</gene>
<dbReference type="AlphaFoldDB" id="A0A0A9WPN6"/>
<dbReference type="InterPro" id="IPR036236">
    <property type="entry name" value="Znf_C2H2_sf"/>
</dbReference>
<keyword evidence="1" id="KW-0862">Zinc</keyword>
<protein>
    <submittedName>
        <fullName evidence="4">Transcriptional repressor CTCFL</fullName>
    </submittedName>
</protein>
<dbReference type="PANTHER" id="PTHR33936">
    <property type="entry name" value="PROTEIN CBG17840"/>
    <property type="match status" value="1"/>
</dbReference>
<proteinExistence type="predicted"/>
<feature type="domain" description="C2H2-type" evidence="3">
    <location>
        <begin position="697"/>
        <end position="724"/>
    </location>
</feature>
<dbReference type="InterPro" id="IPR013087">
    <property type="entry name" value="Znf_C2H2_type"/>
</dbReference>
<dbReference type="InterPro" id="IPR036280">
    <property type="entry name" value="Multihaem_cyt_sf"/>
</dbReference>
<feature type="region of interest" description="Disordered" evidence="2">
    <location>
        <begin position="198"/>
        <end position="230"/>
    </location>
</feature>
<dbReference type="InterPro" id="IPR052797">
    <property type="entry name" value="RegFact_GeneExpr_CellDeath"/>
</dbReference>
<dbReference type="PROSITE" id="PS50157">
    <property type="entry name" value="ZINC_FINGER_C2H2_2"/>
    <property type="match status" value="2"/>
</dbReference>
<dbReference type="SMART" id="SM00355">
    <property type="entry name" value="ZnF_C2H2"/>
    <property type="match status" value="4"/>
</dbReference>
<name>A0A0A9WPN6_LYGHE</name>
<accession>A0A0A9WPN6</accession>
<sequence length="1089" mass="122087">MEESEISSGAPPDANAPPEDPSVNISSIFHDDSENKKVIVLQSPGLENENAMQVQGELPNLMDAVSQPGDVTGEQNVQVTTEITYETQNQSAESVETVSAVEETNNMLNVSVTEGSNMEVTEAGNMEVTEYVPQVITDHNIPEGQELIYLDPDDIKDQNIQFIDVSETQEMVTAYQGNIPTDAVAQAFQHAVTDTELPTIKQENVPIPAPLPRKPKPNQPKPNQSAQKDDSRTRFLCPVCEKSFRQKHLLLCHIKLHDGRPKSNSVYMSNCTTCGGNVRLTSEQARLLQERGTEDARIICSTCKILGHDVIQQQKTVPIELKPAFNFACDMCGCDIKLTDDQLQLVERKGAENIRIICAPCSTKDVETDENTSNDVDEVKCNVCHRKIVLSSRDTVNRTNPTCAECQAKGEDAMAVDKINPIDDTFTSNCSMCHKELFFAEKPGREVKVVCESCKNKKLLPKLQTLQPVVESPVKPVESLAVMYKCNTCFCNMQLSVEQKELLRVRGVSGTKIICSSCHAKESAKPASAKKPRLSSRTYQCDVCLMDMSMDYTPKDDDDIICTTCRRVEEKEQNKNKVGPKRLSNDNKTPSPSSINRCCTCNKALPLSRAQVQKLLQKGNRARVKCLACNRKTEEELRKTKKIIKTEDTVDYRCEICSISFGQRFDDFTDHFSRVHVPESDLERAGKGLHKSKKALIHCPICDAAFTDRVNLKMHMNTHKPVEQIRISMPQKPCPLCCKMFDQIQMNAHYKKFHKIDITTLHYTFKSSEEFKEWKTNQEVSNDLKFVAGEPRAAVLRGRSGLVVTLRCQYAVKKGGNKYPRVLCPAMMKVHERPCGRFDVEYVETHVGHGDLSNFPEEDQQLIVEMVKGGSPVEEIIDELYKHYNDPESEDLLRSVSGLKSLNLIAVRRELGVDTGIKEDSSSGDEDNVKDTDLEGNVLRYVDLPESLSWLKEEDPAENGQDPEDEMNQKLQHEAIVDIHDTGEGYQLRFQSPSNASKDEFSAKKIEILRRLTDVLNKCSCDEHLEIVDVYLNPCEQTLHELSSGRTVEIVDEEVGSPGDENLPTSNEESDTAAPPERSKNELLENDTT</sequence>
<feature type="region of interest" description="Disordered" evidence="2">
    <location>
        <begin position="573"/>
        <end position="593"/>
    </location>
</feature>
<feature type="region of interest" description="Disordered" evidence="2">
    <location>
        <begin position="1052"/>
        <end position="1089"/>
    </location>
</feature>
<feature type="region of interest" description="Disordered" evidence="2">
    <location>
        <begin position="1"/>
        <end position="34"/>
    </location>
</feature>
<evidence type="ECO:0000313" key="4">
    <source>
        <dbReference type="EMBL" id="JAG09396.1"/>
    </source>
</evidence>
<feature type="domain" description="C2H2-type" evidence="3">
    <location>
        <begin position="235"/>
        <end position="262"/>
    </location>
</feature>
<dbReference type="Gene3D" id="3.30.160.60">
    <property type="entry name" value="Classic Zinc Finger"/>
    <property type="match status" value="1"/>
</dbReference>
<feature type="compositionally biased region" description="Pro residues" evidence="2">
    <location>
        <begin position="207"/>
        <end position="220"/>
    </location>
</feature>
<dbReference type="PANTHER" id="PTHR33936:SF24">
    <property type="entry name" value="C2H2-TYPE DOMAIN-CONTAINING PROTEIN"/>
    <property type="match status" value="1"/>
</dbReference>
<keyword evidence="1" id="KW-0479">Metal-binding</keyword>
<dbReference type="SUPFAM" id="SSF48695">
    <property type="entry name" value="Multiheme cytochromes"/>
    <property type="match status" value="1"/>
</dbReference>
<reference evidence="4" key="1">
    <citation type="journal article" date="2014" name="PLoS ONE">
        <title>Transcriptome-Based Identification of ABC Transporters in the Western Tarnished Plant Bug Lygus hesperus.</title>
        <authorList>
            <person name="Hull J.J."/>
            <person name="Chaney K."/>
            <person name="Geib S.M."/>
            <person name="Fabrick J.A."/>
            <person name="Brent C.S."/>
            <person name="Walsh D."/>
            <person name="Lavine L.C."/>
        </authorList>
    </citation>
    <scope>NUCLEOTIDE SEQUENCE</scope>
</reference>
<dbReference type="SUPFAM" id="SSF57667">
    <property type="entry name" value="beta-beta-alpha zinc fingers"/>
    <property type="match status" value="2"/>
</dbReference>
<dbReference type="EMBL" id="GBHO01034208">
    <property type="protein sequence ID" value="JAG09396.1"/>
    <property type="molecule type" value="Transcribed_RNA"/>
</dbReference>
<evidence type="ECO:0000256" key="2">
    <source>
        <dbReference type="SAM" id="MobiDB-lite"/>
    </source>
</evidence>
<evidence type="ECO:0000259" key="3">
    <source>
        <dbReference type="PROSITE" id="PS50157"/>
    </source>
</evidence>
<organism evidence="4">
    <name type="scientific">Lygus hesperus</name>
    <name type="common">Western plant bug</name>
    <dbReference type="NCBI Taxonomy" id="30085"/>
    <lineage>
        <taxon>Eukaryota</taxon>
        <taxon>Metazoa</taxon>
        <taxon>Ecdysozoa</taxon>
        <taxon>Arthropoda</taxon>
        <taxon>Hexapoda</taxon>
        <taxon>Insecta</taxon>
        <taxon>Pterygota</taxon>
        <taxon>Neoptera</taxon>
        <taxon>Paraneoptera</taxon>
        <taxon>Hemiptera</taxon>
        <taxon>Heteroptera</taxon>
        <taxon>Panheteroptera</taxon>
        <taxon>Cimicomorpha</taxon>
        <taxon>Miridae</taxon>
        <taxon>Mirini</taxon>
        <taxon>Lygus</taxon>
    </lineage>
</organism>
<dbReference type="GO" id="GO:0008270">
    <property type="term" value="F:zinc ion binding"/>
    <property type="evidence" value="ECO:0007669"/>
    <property type="project" value="UniProtKB-KW"/>
</dbReference>
<evidence type="ECO:0000256" key="1">
    <source>
        <dbReference type="PROSITE-ProRule" id="PRU00042"/>
    </source>
</evidence>
<reference evidence="4" key="2">
    <citation type="submission" date="2014-07" db="EMBL/GenBank/DDBJ databases">
        <authorList>
            <person name="Hull J."/>
        </authorList>
    </citation>
    <scope>NUCLEOTIDE SEQUENCE</scope>
</reference>